<organism evidence="2 3">
    <name type="scientific">Oryza meyeriana var. granulata</name>
    <dbReference type="NCBI Taxonomy" id="110450"/>
    <lineage>
        <taxon>Eukaryota</taxon>
        <taxon>Viridiplantae</taxon>
        <taxon>Streptophyta</taxon>
        <taxon>Embryophyta</taxon>
        <taxon>Tracheophyta</taxon>
        <taxon>Spermatophyta</taxon>
        <taxon>Magnoliopsida</taxon>
        <taxon>Liliopsida</taxon>
        <taxon>Poales</taxon>
        <taxon>Poaceae</taxon>
        <taxon>BOP clade</taxon>
        <taxon>Oryzoideae</taxon>
        <taxon>Oryzeae</taxon>
        <taxon>Oryzinae</taxon>
        <taxon>Oryza</taxon>
        <taxon>Oryza meyeriana</taxon>
    </lineage>
</organism>
<reference evidence="2 3" key="1">
    <citation type="submission" date="2019-11" db="EMBL/GenBank/DDBJ databases">
        <title>Whole genome sequence of Oryza granulata.</title>
        <authorList>
            <person name="Li W."/>
        </authorList>
    </citation>
    <scope>NUCLEOTIDE SEQUENCE [LARGE SCALE GENOMIC DNA]</scope>
    <source>
        <strain evidence="3">cv. Menghai</strain>
        <tissue evidence="2">Leaf</tissue>
    </source>
</reference>
<proteinExistence type="predicted"/>
<dbReference type="AlphaFoldDB" id="A0A6G1C4R8"/>
<protein>
    <submittedName>
        <fullName evidence="2">Uncharacterized protein</fullName>
    </submittedName>
</protein>
<evidence type="ECO:0000313" key="3">
    <source>
        <dbReference type="Proteomes" id="UP000479710"/>
    </source>
</evidence>
<comment type="caution">
    <text evidence="2">The sequence shown here is derived from an EMBL/GenBank/DDBJ whole genome shotgun (WGS) entry which is preliminary data.</text>
</comment>
<evidence type="ECO:0000313" key="2">
    <source>
        <dbReference type="EMBL" id="KAF0894553.1"/>
    </source>
</evidence>
<keyword evidence="3" id="KW-1185">Reference proteome</keyword>
<feature type="region of interest" description="Disordered" evidence="1">
    <location>
        <begin position="119"/>
        <end position="141"/>
    </location>
</feature>
<dbReference type="EMBL" id="SPHZ02000010">
    <property type="protein sequence ID" value="KAF0894553.1"/>
    <property type="molecule type" value="Genomic_DNA"/>
</dbReference>
<evidence type="ECO:0000256" key="1">
    <source>
        <dbReference type="SAM" id="MobiDB-lite"/>
    </source>
</evidence>
<dbReference type="Proteomes" id="UP000479710">
    <property type="component" value="Unassembled WGS sequence"/>
</dbReference>
<accession>A0A6G1C4R8</accession>
<name>A0A6G1C4R8_9ORYZ</name>
<sequence length="141" mass="15722">MDPASNATWNSRESLGRSWVHHRGSVFFVSGIVESESAQREIKQRPSSSIGDFLNLPPGGKSPFLELVEVPQTHQPLGDYAIRGRAVWEGNVSLFMDPRIVASIAMRDQRFVDKTEKHYNPSMSPAIPQDKWRTGIGSTSL</sequence>
<gene>
    <name evidence="2" type="ORF">E2562_001855</name>
</gene>